<dbReference type="Proteomes" id="UP000001307">
    <property type="component" value="Unassembled WGS sequence"/>
</dbReference>
<name>E4XUR1_OIKDI</name>
<evidence type="ECO:0000313" key="2">
    <source>
        <dbReference type="Proteomes" id="UP000001307"/>
    </source>
</evidence>
<evidence type="ECO:0000313" key="1">
    <source>
        <dbReference type="EMBL" id="CBY13458.1"/>
    </source>
</evidence>
<protein>
    <submittedName>
        <fullName evidence="1">Uncharacterized protein</fullName>
    </submittedName>
</protein>
<keyword evidence="2" id="KW-1185">Reference proteome</keyword>
<dbReference type="AlphaFoldDB" id="E4XUR1"/>
<dbReference type="EMBL" id="FN653188">
    <property type="protein sequence ID" value="CBY13458.1"/>
    <property type="molecule type" value="Genomic_DNA"/>
</dbReference>
<proteinExistence type="predicted"/>
<reference evidence="1" key="1">
    <citation type="journal article" date="2010" name="Science">
        <title>Plasticity of animal genome architecture unmasked by rapid evolution of a pelagic tunicate.</title>
        <authorList>
            <person name="Denoeud F."/>
            <person name="Henriet S."/>
            <person name="Mungpakdee S."/>
            <person name="Aury J.M."/>
            <person name="Da Silva C."/>
            <person name="Brinkmann H."/>
            <person name="Mikhaleva J."/>
            <person name="Olsen L.C."/>
            <person name="Jubin C."/>
            <person name="Canestro C."/>
            <person name="Bouquet J.M."/>
            <person name="Danks G."/>
            <person name="Poulain J."/>
            <person name="Campsteijn C."/>
            <person name="Adamski M."/>
            <person name="Cross I."/>
            <person name="Yadetie F."/>
            <person name="Muffato M."/>
            <person name="Louis A."/>
            <person name="Butcher S."/>
            <person name="Tsagkogeorga G."/>
            <person name="Konrad A."/>
            <person name="Singh S."/>
            <person name="Jensen M.F."/>
            <person name="Cong E.H."/>
            <person name="Eikeseth-Otteraa H."/>
            <person name="Noel B."/>
            <person name="Anthouard V."/>
            <person name="Porcel B.M."/>
            <person name="Kachouri-Lafond R."/>
            <person name="Nishino A."/>
            <person name="Ugolini M."/>
            <person name="Chourrout P."/>
            <person name="Nishida H."/>
            <person name="Aasland R."/>
            <person name="Huzurbazar S."/>
            <person name="Westhof E."/>
            <person name="Delsuc F."/>
            <person name="Lehrach H."/>
            <person name="Reinhardt R."/>
            <person name="Weissenbach J."/>
            <person name="Roy S.W."/>
            <person name="Artiguenave F."/>
            <person name="Postlethwait J.H."/>
            <person name="Manak J.R."/>
            <person name="Thompson E.M."/>
            <person name="Jaillon O."/>
            <person name="Du Pasquier L."/>
            <person name="Boudinot P."/>
            <person name="Liberles D.A."/>
            <person name="Volff J.N."/>
            <person name="Philippe H."/>
            <person name="Lenhard B."/>
            <person name="Roest Crollius H."/>
            <person name="Wincker P."/>
            <person name="Chourrout D."/>
        </authorList>
    </citation>
    <scope>NUCLEOTIDE SEQUENCE [LARGE SCALE GENOMIC DNA]</scope>
</reference>
<dbReference type="InParanoid" id="E4XUR1"/>
<accession>E4XUR1</accession>
<organism evidence="1">
    <name type="scientific">Oikopleura dioica</name>
    <name type="common">Tunicate</name>
    <dbReference type="NCBI Taxonomy" id="34765"/>
    <lineage>
        <taxon>Eukaryota</taxon>
        <taxon>Metazoa</taxon>
        <taxon>Chordata</taxon>
        <taxon>Tunicata</taxon>
        <taxon>Appendicularia</taxon>
        <taxon>Copelata</taxon>
        <taxon>Oikopleuridae</taxon>
        <taxon>Oikopleura</taxon>
    </lineage>
</organism>
<gene>
    <name evidence="1" type="ORF">GSOID_T00004772001</name>
</gene>
<sequence>MNDIETLLERICKKTYLNESGWEIVRNQGRYNCPELAKSTCEFKKGNFQFETFQKTILVFLNENFVFTRPLTVTGVILFQNEMNPHFHQMTLDRIENGEYVLQNTQFSVEHPAAIRIEQTRPYFHPSYEFVNNLCIQTQNNIYVEGNIKLRFVNQNRLMRYNKWYLCPQAYSLTLTKVLLNKNFIFSHGMTVFGAILFNNKTETKFYKMQLKGIENGEYVLDNWSYYENHQPEEIRIKQTHPYYSSSEKVEDLYKQTGKYIFKDENVEMELVNENFNMKTDTWYLRPESE</sequence>